<dbReference type="GO" id="GO:0006941">
    <property type="term" value="P:striated muscle contraction"/>
    <property type="evidence" value="ECO:0007669"/>
    <property type="project" value="TreeGrafter"/>
</dbReference>
<organism evidence="2 3">
    <name type="scientific">Nesospiza acunhae</name>
    <dbReference type="NCBI Taxonomy" id="381881"/>
    <lineage>
        <taxon>Eukaryota</taxon>
        <taxon>Metazoa</taxon>
        <taxon>Chordata</taxon>
        <taxon>Craniata</taxon>
        <taxon>Vertebrata</taxon>
        <taxon>Euteleostomi</taxon>
        <taxon>Archelosauria</taxon>
        <taxon>Archosauria</taxon>
        <taxon>Dinosauria</taxon>
        <taxon>Saurischia</taxon>
        <taxon>Theropoda</taxon>
        <taxon>Coelurosauria</taxon>
        <taxon>Aves</taxon>
        <taxon>Neognathae</taxon>
        <taxon>Neoaves</taxon>
        <taxon>Telluraves</taxon>
        <taxon>Australaves</taxon>
        <taxon>Passeriformes</taxon>
        <taxon>Thraupidae</taxon>
        <taxon>Nesospiza</taxon>
    </lineage>
</organism>
<dbReference type="AlphaFoldDB" id="A0A7K7RER6"/>
<dbReference type="GO" id="GO:0005790">
    <property type="term" value="C:smooth endoplasmic reticulum"/>
    <property type="evidence" value="ECO:0007669"/>
    <property type="project" value="TreeGrafter"/>
</dbReference>
<gene>
    <name evidence="2" type="primary">Ryr1_2</name>
    <name evidence="2" type="ORF">NESACU_R09151</name>
</gene>
<feature type="transmembrane region" description="Helical" evidence="1">
    <location>
        <begin position="30"/>
        <end position="51"/>
    </location>
</feature>
<evidence type="ECO:0000313" key="2">
    <source>
        <dbReference type="EMBL" id="NWZ90353.1"/>
    </source>
</evidence>
<accession>A0A7K7RER6</accession>
<reference evidence="2 3" key="1">
    <citation type="submission" date="2019-09" db="EMBL/GenBank/DDBJ databases">
        <title>Bird 10,000 Genomes (B10K) Project - Family phase.</title>
        <authorList>
            <person name="Zhang G."/>
        </authorList>
    </citation>
    <scope>NUCLEOTIDE SEQUENCE [LARGE SCALE GENOMIC DNA]</scope>
    <source>
        <strain evidence="2">OUT-0053</strain>
        <tissue evidence="2">Muscle</tissue>
    </source>
</reference>
<evidence type="ECO:0000313" key="3">
    <source>
        <dbReference type="Proteomes" id="UP000549091"/>
    </source>
</evidence>
<keyword evidence="3" id="KW-1185">Reference proteome</keyword>
<keyword evidence="1" id="KW-1133">Transmembrane helix</keyword>
<dbReference type="GO" id="GO:0033017">
    <property type="term" value="C:sarcoplasmic reticulum membrane"/>
    <property type="evidence" value="ECO:0007669"/>
    <property type="project" value="TreeGrafter"/>
</dbReference>
<keyword evidence="1" id="KW-0472">Membrane</keyword>
<dbReference type="EMBL" id="VZSU01000190">
    <property type="protein sequence ID" value="NWZ90353.1"/>
    <property type="molecule type" value="Genomic_DNA"/>
</dbReference>
<sequence length="109" mass="12130">CYLFHMYVGVRAGGGIGDEIEDPAGDDYELYRVVFDITFFFFVIVILLAIIQGGHLMGRGLWGDHSVTPPGPPPQTKCFICGIGSDYFDTTPHGFETHTLEEHNLANYM</sequence>
<protein>
    <submittedName>
        <fullName evidence="2">RYR1 protein</fullName>
    </submittedName>
</protein>
<keyword evidence="1" id="KW-0812">Transmembrane</keyword>
<comment type="caution">
    <text evidence="2">The sequence shown here is derived from an EMBL/GenBank/DDBJ whole genome shotgun (WGS) entry which is preliminary data.</text>
</comment>
<dbReference type="PANTHER" id="PTHR46399:SF10">
    <property type="entry name" value="RYANODINE RECEPTOR 1"/>
    <property type="match status" value="1"/>
</dbReference>
<dbReference type="GO" id="GO:0014808">
    <property type="term" value="P:release of sequestered calcium ion into cytosol by sarcoplasmic reticulum"/>
    <property type="evidence" value="ECO:0007669"/>
    <property type="project" value="TreeGrafter"/>
</dbReference>
<name>A0A7K7RER6_9PASS</name>
<dbReference type="GO" id="GO:0005219">
    <property type="term" value="F:ryanodine-sensitive calcium-release channel activity"/>
    <property type="evidence" value="ECO:0007669"/>
    <property type="project" value="TreeGrafter"/>
</dbReference>
<feature type="non-terminal residue" evidence="2">
    <location>
        <position position="109"/>
    </location>
</feature>
<evidence type="ECO:0000256" key="1">
    <source>
        <dbReference type="SAM" id="Phobius"/>
    </source>
</evidence>
<dbReference type="GO" id="GO:0034704">
    <property type="term" value="C:calcium channel complex"/>
    <property type="evidence" value="ECO:0007669"/>
    <property type="project" value="TreeGrafter"/>
</dbReference>
<dbReference type="InterPro" id="IPR015925">
    <property type="entry name" value="Ryanodine_IP3_receptor"/>
</dbReference>
<feature type="non-terminal residue" evidence="2">
    <location>
        <position position="1"/>
    </location>
</feature>
<dbReference type="GO" id="GO:0042383">
    <property type="term" value="C:sarcolemma"/>
    <property type="evidence" value="ECO:0007669"/>
    <property type="project" value="TreeGrafter"/>
</dbReference>
<dbReference type="PANTHER" id="PTHR46399">
    <property type="entry name" value="B30.2/SPRY DOMAIN-CONTAINING PROTEIN"/>
    <property type="match status" value="1"/>
</dbReference>
<dbReference type="GO" id="GO:0030018">
    <property type="term" value="C:Z disc"/>
    <property type="evidence" value="ECO:0007669"/>
    <property type="project" value="TreeGrafter"/>
</dbReference>
<dbReference type="Proteomes" id="UP000549091">
    <property type="component" value="Unassembled WGS sequence"/>
</dbReference>
<proteinExistence type="predicted"/>